<name>A0A5R9KDJ2_9BACT</name>
<evidence type="ECO:0000313" key="4">
    <source>
        <dbReference type="Proteomes" id="UP000309788"/>
    </source>
</evidence>
<evidence type="ECO:0000313" key="3">
    <source>
        <dbReference type="EMBL" id="TLU94118.1"/>
    </source>
</evidence>
<dbReference type="SUPFAM" id="SSF56091">
    <property type="entry name" value="DNA ligase/mRNA capping enzyme, catalytic domain"/>
    <property type="match status" value="1"/>
</dbReference>
<feature type="domain" description="RNA ligase 2 C-terminal" evidence="2">
    <location>
        <begin position="256"/>
        <end position="336"/>
    </location>
</feature>
<dbReference type="Pfam" id="PF09414">
    <property type="entry name" value="RNA_ligase"/>
    <property type="match status" value="1"/>
</dbReference>
<dbReference type="InterPro" id="IPR021122">
    <property type="entry name" value="RNA_ligase_dom_REL/Rnl2"/>
</dbReference>
<dbReference type="Pfam" id="PF18043">
    <property type="entry name" value="T4_Rnl2_C"/>
    <property type="match status" value="1"/>
</dbReference>
<dbReference type="InterPro" id="IPR040609">
    <property type="entry name" value="Rnl2_C"/>
</dbReference>
<proteinExistence type="predicted"/>
<dbReference type="Gene3D" id="3.30.470.30">
    <property type="entry name" value="DNA ligase/mRNA capping enzyme"/>
    <property type="match status" value="1"/>
</dbReference>
<comment type="caution">
    <text evidence="3">The sequence shown here is derived from an EMBL/GenBank/DDBJ whole genome shotgun (WGS) entry which is preliminary data.</text>
</comment>
<dbReference type="Gene3D" id="1.10.10.1810">
    <property type="entry name" value="RNA ligase"/>
    <property type="match status" value="1"/>
</dbReference>
<accession>A0A5R9KDJ2</accession>
<dbReference type="EMBL" id="VCEI01000021">
    <property type="protein sequence ID" value="TLU94118.1"/>
    <property type="molecule type" value="Genomic_DNA"/>
</dbReference>
<dbReference type="RefSeq" id="WP_138280746.1">
    <property type="nucleotide sequence ID" value="NZ_BMGE01000002.1"/>
</dbReference>
<protein>
    <submittedName>
        <fullName evidence="3">2'-5' RNA ligase</fullName>
    </submittedName>
</protein>
<evidence type="ECO:0000259" key="1">
    <source>
        <dbReference type="Pfam" id="PF09414"/>
    </source>
</evidence>
<dbReference type="InterPro" id="IPR041948">
    <property type="entry name" value="Rnl1/2_C_sf"/>
</dbReference>
<evidence type="ECO:0000259" key="2">
    <source>
        <dbReference type="Pfam" id="PF18043"/>
    </source>
</evidence>
<sequence>MGNFSEYEKILVNFKNLLQSTDTFSYLNKLEWVVTEKVHGANFSFIYSDRKLQFAKRKEMLGWKDDFFGFQLVAGKIENQITDLFEELSEAFPAEKYVVYGELFGGIYPHPDVPARVNVHAIQTGIYYSPDIDFYAFDIALEPGNKQRKYYLDYKTAEAYFRKYNLVHAKSLLTGKLDDALNFNKQINSTVPAQLKLPAIDNNLIEGIVIKPLGFTPKSELDFRPMLKLKNPEFEENKKFHQAKKWFFVPDVLLKSEELGFLLDGIKNYITENRLSSVISKIGSLAFHNPVRLNSIKEEFLKDVITDFNNDNNNILNELNAQQSEWLQGRILKEIERLIGNHK</sequence>
<gene>
    <name evidence="3" type="ORF">FEM55_07610</name>
</gene>
<reference evidence="3 4" key="1">
    <citation type="submission" date="2019-05" db="EMBL/GenBank/DDBJ databases">
        <authorList>
            <person name="Qu J.-H."/>
        </authorList>
    </citation>
    <scope>NUCLEOTIDE SEQUENCE [LARGE SCALE GENOMIC DNA]</scope>
    <source>
        <strain evidence="3 4">Z12</strain>
    </source>
</reference>
<feature type="domain" description="RNA ligase" evidence="1">
    <location>
        <begin position="31"/>
        <end position="229"/>
    </location>
</feature>
<dbReference type="OrthoDB" id="1060685at2"/>
<dbReference type="AlphaFoldDB" id="A0A5R9KDJ2"/>
<keyword evidence="3" id="KW-0436">Ligase</keyword>
<keyword evidence="4" id="KW-1185">Reference proteome</keyword>
<dbReference type="Proteomes" id="UP000309788">
    <property type="component" value="Unassembled WGS sequence"/>
</dbReference>
<organism evidence="3 4">
    <name type="scientific">Dyadobacter sediminis</name>
    <dbReference type="NCBI Taxonomy" id="1493691"/>
    <lineage>
        <taxon>Bacteria</taxon>
        <taxon>Pseudomonadati</taxon>
        <taxon>Bacteroidota</taxon>
        <taxon>Cytophagia</taxon>
        <taxon>Cytophagales</taxon>
        <taxon>Spirosomataceae</taxon>
        <taxon>Dyadobacter</taxon>
    </lineage>
</organism>
<dbReference type="Gene3D" id="3.30.1490.70">
    <property type="match status" value="1"/>
</dbReference>
<dbReference type="GO" id="GO:0016874">
    <property type="term" value="F:ligase activity"/>
    <property type="evidence" value="ECO:0007669"/>
    <property type="project" value="UniProtKB-KW"/>
</dbReference>